<dbReference type="EMBL" id="RCCJ01000001">
    <property type="protein sequence ID" value="RLJ70137.1"/>
    <property type="molecule type" value="Genomic_DNA"/>
</dbReference>
<dbReference type="InterPro" id="IPR016162">
    <property type="entry name" value="Ald_DH_N"/>
</dbReference>
<feature type="domain" description="Aldehyde dehydrogenase" evidence="3">
    <location>
        <begin position="14"/>
        <end position="471"/>
    </location>
</feature>
<dbReference type="AlphaFoldDB" id="A0A497XMK7"/>
<dbReference type="Pfam" id="PF00171">
    <property type="entry name" value="Aldedh"/>
    <property type="match status" value="1"/>
</dbReference>
<evidence type="ECO:0000256" key="1">
    <source>
        <dbReference type="ARBA" id="ARBA00009986"/>
    </source>
</evidence>
<name>A0A497XMK7_9AQUI</name>
<sequence length="477" mass="52040">MIEKPMLIGGEWKDSPQKIEVVYPYTGEVVGRVAQGTEEDVNRAIEAAKEGFNEVSSLTAYQRYEILMKAAELLKKRAEEFAKTLVLEVGKTIREARTEVARAIQTLIFSAEEAKRINGETFPIDAHPNGAGKVGFYIRVPVGIVSAITPFNFPLNLSMHKVAPALACGNAVILKPSERTPLTPLMLGEVLLEAGLPPKALSIIPGYGDVGKAMTTHPDVRVVSFTGSKKVGEIITRQVGIKKVVLELGSNSAIVVHKDGNIDKAVEKAVLGGYAIAGQVCISVQRVFVHEDIFEEFVEKLKERVKSLKVGDPMDESTDVGPLISEGDVLRIREWIDEALQKGARVEVGGTTPSGKTALFEPTVVSLVPPETKLFREEAFAPVVVVDPYRELEEAINMVNDSEYGLQLGVFTNDIKVAWEFIRKAEVGGVLINEGPTFRVDHQPYGGFKNSGIGREGPKFAVEDYTEIKTVILDLTS</sequence>
<dbReference type="RefSeq" id="WP_121009281.1">
    <property type="nucleotide sequence ID" value="NZ_RCCJ01000001.1"/>
</dbReference>
<dbReference type="SUPFAM" id="SSF53720">
    <property type="entry name" value="ALDH-like"/>
    <property type="match status" value="1"/>
</dbReference>
<dbReference type="InterPro" id="IPR015590">
    <property type="entry name" value="Aldehyde_DH_dom"/>
</dbReference>
<evidence type="ECO:0000259" key="3">
    <source>
        <dbReference type="Pfam" id="PF00171"/>
    </source>
</evidence>
<dbReference type="Proteomes" id="UP000267841">
    <property type="component" value="Unassembled WGS sequence"/>
</dbReference>
<dbReference type="OrthoDB" id="9762913at2"/>
<evidence type="ECO:0000313" key="4">
    <source>
        <dbReference type="EMBL" id="RLJ70137.1"/>
    </source>
</evidence>
<dbReference type="InterPro" id="IPR016161">
    <property type="entry name" value="Ald_DH/histidinol_DH"/>
</dbReference>
<dbReference type="PANTHER" id="PTHR42991:SF1">
    <property type="entry name" value="ALDEHYDE DEHYDROGENASE"/>
    <property type="match status" value="1"/>
</dbReference>
<proteinExistence type="inferred from homology"/>
<comment type="caution">
    <text evidence="4">The sequence shown here is derived from an EMBL/GenBank/DDBJ whole genome shotgun (WGS) entry which is preliminary data.</text>
</comment>
<evidence type="ECO:0000313" key="5">
    <source>
        <dbReference type="Proteomes" id="UP000267841"/>
    </source>
</evidence>
<keyword evidence="2" id="KW-0560">Oxidoreductase</keyword>
<gene>
    <name evidence="4" type="ORF">BCF55_0401</name>
</gene>
<evidence type="ECO:0000256" key="2">
    <source>
        <dbReference type="ARBA" id="ARBA00023002"/>
    </source>
</evidence>
<dbReference type="PANTHER" id="PTHR42991">
    <property type="entry name" value="ALDEHYDE DEHYDROGENASE"/>
    <property type="match status" value="1"/>
</dbReference>
<comment type="similarity">
    <text evidence="1">Belongs to the aldehyde dehydrogenase family.</text>
</comment>
<dbReference type="FunFam" id="3.40.605.10:FF:000007">
    <property type="entry name" value="NAD/NADP-dependent betaine aldehyde dehydrogenase"/>
    <property type="match status" value="1"/>
</dbReference>
<protein>
    <submittedName>
        <fullName evidence="4">Acyl-CoA reductase-like NAD-dependent aldehyde dehydrogenase</fullName>
    </submittedName>
</protein>
<dbReference type="GO" id="GO:0008911">
    <property type="term" value="F:lactaldehyde dehydrogenase (NAD+) activity"/>
    <property type="evidence" value="ECO:0007669"/>
    <property type="project" value="TreeGrafter"/>
</dbReference>
<dbReference type="CDD" id="cd07149">
    <property type="entry name" value="ALDH_y4uC"/>
    <property type="match status" value="1"/>
</dbReference>
<keyword evidence="5" id="KW-1185">Reference proteome</keyword>
<dbReference type="InterPro" id="IPR016163">
    <property type="entry name" value="Ald_DH_C"/>
</dbReference>
<dbReference type="FunFam" id="3.40.309.10:FF:000009">
    <property type="entry name" value="Aldehyde dehydrogenase A"/>
    <property type="match status" value="1"/>
</dbReference>
<accession>A0A497XMK7</accession>
<organism evidence="4 5">
    <name type="scientific">Hydrogenivirga caldilitoris</name>
    <dbReference type="NCBI Taxonomy" id="246264"/>
    <lineage>
        <taxon>Bacteria</taxon>
        <taxon>Pseudomonadati</taxon>
        <taxon>Aquificota</taxon>
        <taxon>Aquificia</taxon>
        <taxon>Aquificales</taxon>
        <taxon>Aquificaceae</taxon>
        <taxon>Hydrogenivirga</taxon>
    </lineage>
</organism>
<dbReference type="Gene3D" id="3.40.605.10">
    <property type="entry name" value="Aldehyde Dehydrogenase, Chain A, domain 1"/>
    <property type="match status" value="1"/>
</dbReference>
<reference evidence="4 5" key="1">
    <citation type="submission" date="2018-10" db="EMBL/GenBank/DDBJ databases">
        <title>Genomic Encyclopedia of Archaeal and Bacterial Type Strains, Phase II (KMG-II): from individual species to whole genera.</title>
        <authorList>
            <person name="Goeker M."/>
        </authorList>
    </citation>
    <scope>NUCLEOTIDE SEQUENCE [LARGE SCALE GENOMIC DNA]</scope>
    <source>
        <strain evidence="4 5">DSM 16510</strain>
    </source>
</reference>
<dbReference type="Gene3D" id="3.40.309.10">
    <property type="entry name" value="Aldehyde Dehydrogenase, Chain A, domain 2"/>
    <property type="match status" value="1"/>
</dbReference>
<dbReference type="InterPro" id="IPR051020">
    <property type="entry name" value="ALDH-related_metabolic_enz"/>
</dbReference>